<evidence type="ECO:0000256" key="3">
    <source>
        <dbReference type="ARBA" id="ARBA00008562"/>
    </source>
</evidence>
<keyword evidence="7" id="KW-0274">FAD</keyword>
<evidence type="ECO:0000256" key="5">
    <source>
        <dbReference type="ARBA" id="ARBA00022630"/>
    </source>
</evidence>
<reference evidence="11" key="1">
    <citation type="journal article" date="2020" name="Nat. Commun.">
        <title>Genome assembly of wild tea tree DASZ reveals pedigree and selection history of tea varieties.</title>
        <authorList>
            <person name="Zhang W."/>
            <person name="Zhang Y."/>
            <person name="Qiu H."/>
            <person name="Guo Y."/>
            <person name="Wan H."/>
            <person name="Zhang X."/>
            <person name="Scossa F."/>
            <person name="Alseekh S."/>
            <person name="Zhang Q."/>
            <person name="Wang P."/>
            <person name="Xu L."/>
            <person name="Schmidt M.H."/>
            <person name="Jia X."/>
            <person name="Li D."/>
            <person name="Zhu A."/>
            <person name="Guo F."/>
            <person name="Chen W."/>
            <person name="Ni D."/>
            <person name="Usadel B."/>
            <person name="Fernie A.R."/>
            <person name="Wen W."/>
        </authorList>
    </citation>
    <scope>NUCLEOTIDE SEQUENCE [LARGE SCALE GENOMIC DNA]</scope>
    <source>
        <strain evidence="11">cv. G240</strain>
    </source>
</reference>
<keyword evidence="8" id="KW-0560">Oxidoreductase</keyword>
<dbReference type="Proteomes" id="UP000593564">
    <property type="component" value="Unassembled WGS sequence"/>
</dbReference>
<dbReference type="Pfam" id="PF00890">
    <property type="entry name" value="FAD_binding_2"/>
    <property type="match status" value="1"/>
</dbReference>
<dbReference type="SMR" id="A0A7J7G757"/>
<evidence type="ECO:0000256" key="6">
    <source>
        <dbReference type="ARBA" id="ARBA00022642"/>
    </source>
</evidence>
<gene>
    <name evidence="10" type="ORF">HYC85_024116</name>
</gene>
<accession>A0A7J7G757</accession>
<evidence type="ECO:0000256" key="8">
    <source>
        <dbReference type="ARBA" id="ARBA00023002"/>
    </source>
</evidence>
<evidence type="ECO:0000256" key="1">
    <source>
        <dbReference type="ARBA" id="ARBA00001974"/>
    </source>
</evidence>
<name>A0A7J7G757_CAMSI</name>
<dbReference type="PANTHER" id="PTHR42716">
    <property type="entry name" value="L-ASPARTATE OXIDASE"/>
    <property type="match status" value="1"/>
</dbReference>
<protein>
    <recommendedName>
        <fullName evidence="4">L-aspartate oxidase</fullName>
        <ecNumber evidence="4">1.4.3.16</ecNumber>
    </recommendedName>
</protein>
<evidence type="ECO:0000256" key="4">
    <source>
        <dbReference type="ARBA" id="ARBA00012173"/>
    </source>
</evidence>
<evidence type="ECO:0000259" key="9">
    <source>
        <dbReference type="Pfam" id="PF00890"/>
    </source>
</evidence>
<dbReference type="GO" id="GO:0008734">
    <property type="term" value="F:L-aspartate oxidase activity"/>
    <property type="evidence" value="ECO:0007669"/>
    <property type="project" value="UniProtKB-EC"/>
</dbReference>
<evidence type="ECO:0000313" key="10">
    <source>
        <dbReference type="EMBL" id="KAF5936610.1"/>
    </source>
</evidence>
<comment type="similarity">
    <text evidence="3">Belongs to the FAD-dependent oxidoreductase 2 family. NadB subfamily.</text>
</comment>
<evidence type="ECO:0000256" key="7">
    <source>
        <dbReference type="ARBA" id="ARBA00022827"/>
    </source>
</evidence>
<dbReference type="AlphaFoldDB" id="A0A7J7G757"/>
<dbReference type="InterPro" id="IPR027477">
    <property type="entry name" value="Succ_DH/fumarate_Rdtase_cat_sf"/>
</dbReference>
<keyword evidence="5" id="KW-0285">Flavoprotein</keyword>
<organism evidence="10 11">
    <name type="scientific">Camellia sinensis</name>
    <name type="common">Tea plant</name>
    <name type="synonym">Thea sinensis</name>
    <dbReference type="NCBI Taxonomy" id="4442"/>
    <lineage>
        <taxon>Eukaryota</taxon>
        <taxon>Viridiplantae</taxon>
        <taxon>Streptophyta</taxon>
        <taxon>Embryophyta</taxon>
        <taxon>Tracheophyta</taxon>
        <taxon>Spermatophyta</taxon>
        <taxon>Magnoliopsida</taxon>
        <taxon>eudicotyledons</taxon>
        <taxon>Gunneridae</taxon>
        <taxon>Pentapetalae</taxon>
        <taxon>asterids</taxon>
        <taxon>Ericales</taxon>
        <taxon>Theaceae</taxon>
        <taxon>Camellia</taxon>
    </lineage>
</organism>
<dbReference type="EMBL" id="JACBKZ010000012">
    <property type="protein sequence ID" value="KAF5936610.1"/>
    <property type="molecule type" value="Genomic_DNA"/>
</dbReference>
<keyword evidence="6" id="KW-0662">Pyridine nucleotide biosynthesis</keyword>
<evidence type="ECO:0000313" key="11">
    <source>
        <dbReference type="Proteomes" id="UP000593564"/>
    </source>
</evidence>
<reference evidence="10 11" key="2">
    <citation type="submission" date="2020-07" db="EMBL/GenBank/DDBJ databases">
        <title>Genome assembly of wild tea tree DASZ reveals pedigree and selection history of tea varieties.</title>
        <authorList>
            <person name="Zhang W."/>
        </authorList>
    </citation>
    <scope>NUCLEOTIDE SEQUENCE [LARGE SCALE GENOMIC DNA]</scope>
    <source>
        <strain evidence="11">cv. G240</strain>
        <tissue evidence="10">Leaf</tissue>
    </source>
</reference>
<sequence length="81" mass="9524">MERFMPLYDERVELAPRDVVARSIDDQLKKCNEKYVLLDISHNPREKILSLFPNIASECLKYGLDITRQPIPVVLATHYMY</sequence>
<dbReference type="Gene3D" id="3.90.700.10">
    <property type="entry name" value="Succinate dehydrogenase/fumarate reductase flavoprotein, catalytic domain"/>
    <property type="match status" value="1"/>
</dbReference>
<dbReference type="SUPFAM" id="SSF56425">
    <property type="entry name" value="Succinate dehydrogenase/fumarate reductase flavoprotein, catalytic domain"/>
    <property type="match status" value="1"/>
</dbReference>
<dbReference type="InterPro" id="IPR003953">
    <property type="entry name" value="FAD-dep_OxRdtase_2_FAD-bd"/>
</dbReference>
<proteinExistence type="inferred from homology"/>
<feature type="domain" description="FAD-dependent oxidoreductase 2 FAD-binding" evidence="9">
    <location>
        <begin position="2"/>
        <end position="80"/>
    </location>
</feature>
<comment type="caution">
    <text evidence="10">The sequence shown here is derived from an EMBL/GenBank/DDBJ whole genome shotgun (WGS) entry which is preliminary data.</text>
</comment>
<keyword evidence="11" id="KW-1185">Reference proteome</keyword>
<comment type="pathway">
    <text evidence="2">Cofactor biosynthesis; NAD(+) biosynthesis; iminoaspartate from L-aspartate (oxidase route): step 1/1.</text>
</comment>
<evidence type="ECO:0000256" key="2">
    <source>
        <dbReference type="ARBA" id="ARBA00004950"/>
    </source>
</evidence>
<dbReference type="PANTHER" id="PTHR42716:SF2">
    <property type="entry name" value="L-ASPARTATE OXIDASE, CHLOROPLASTIC"/>
    <property type="match status" value="1"/>
</dbReference>
<dbReference type="EC" id="1.4.3.16" evidence="4"/>
<dbReference type="UniPathway" id="UPA00253">
    <property type="reaction ID" value="UER00326"/>
</dbReference>
<dbReference type="InterPro" id="IPR005288">
    <property type="entry name" value="NadB"/>
</dbReference>
<dbReference type="GO" id="GO:0009435">
    <property type="term" value="P:NAD+ biosynthetic process"/>
    <property type="evidence" value="ECO:0007669"/>
    <property type="project" value="UniProtKB-UniPathway"/>
</dbReference>
<comment type="cofactor">
    <cofactor evidence="1">
        <name>FAD</name>
        <dbReference type="ChEBI" id="CHEBI:57692"/>
    </cofactor>
</comment>